<evidence type="ECO:0000256" key="4">
    <source>
        <dbReference type="ARBA" id="ARBA00022989"/>
    </source>
</evidence>
<keyword evidence="4 11" id="KW-1133">Transmembrane helix</keyword>
<evidence type="ECO:0000256" key="5">
    <source>
        <dbReference type="ARBA" id="ARBA00023065"/>
    </source>
</evidence>
<sequence length="464" mass="52004">MAWAVYLLVGSVLGVTWSVSAQGTNATGDIGPRTVIVGAIEHPGFLHKREDGTFEGFHVDLMTELSDLIDFDFVIKEPADMKYGYLREDGTWTGMVGELVRRELDMALGLTITSRRERVIDFSAVVVDERLEMLVKKPPTARKEFWPLWTDIMPIPVWLVVMGSFLLAAIVMFVIIRVSPYENRAYSAEVGEASRLSTFGHSLWICYSAMSWQGVDYSPRSVSGRFLFVFWFGFIVWTLILITGAIAGFFLASPVALSVAPIESFDDLAATDGIRPAFYGGGATEVYFKSFPSFQRLYQRAIRVSSTDEGLELVRRGGVAFISEATISQFYSNRKPCDLMAIHDGNTESTRYLAIGLPVGSPFREVINIAIMQLRESGRLHFLYRKWVTSGECTPPDSFAKTRPASFQRLTTSDLMPVFIELVVAAILALCIMGIEVKWDKRRAKVSLNRTSSSMLLNYRLQNY</sequence>
<feature type="transmembrane region" description="Helical" evidence="11">
    <location>
        <begin position="415"/>
        <end position="435"/>
    </location>
</feature>
<evidence type="ECO:0000256" key="9">
    <source>
        <dbReference type="ARBA" id="ARBA00023286"/>
    </source>
</evidence>
<accession>A0A6P4XVD8</accession>
<dbReference type="InterPro" id="IPR015683">
    <property type="entry name" value="Ionotropic_Glu_rcpt"/>
</dbReference>
<keyword evidence="10" id="KW-0407">Ion channel</keyword>
<keyword evidence="8" id="KW-0325">Glycoprotein</keyword>
<proteinExistence type="predicted"/>
<evidence type="ECO:0000256" key="6">
    <source>
        <dbReference type="ARBA" id="ARBA00023136"/>
    </source>
</evidence>
<reference evidence="16" key="1">
    <citation type="submission" date="2025-08" db="UniProtKB">
        <authorList>
            <consortium name="RefSeq"/>
        </authorList>
    </citation>
    <scope>IDENTIFICATION</scope>
    <source>
        <tissue evidence="16">Gonad</tissue>
    </source>
</reference>
<evidence type="ECO:0000256" key="1">
    <source>
        <dbReference type="ARBA" id="ARBA00004141"/>
    </source>
</evidence>
<evidence type="ECO:0000256" key="3">
    <source>
        <dbReference type="ARBA" id="ARBA00022692"/>
    </source>
</evidence>
<dbReference type="AlphaFoldDB" id="A0A6P4XVD8"/>
<dbReference type="RefSeq" id="XP_019614574.1">
    <property type="nucleotide sequence ID" value="XM_019759015.1"/>
</dbReference>
<dbReference type="SMART" id="SM00079">
    <property type="entry name" value="PBPe"/>
    <property type="match status" value="1"/>
</dbReference>
<dbReference type="PANTHER" id="PTHR18966">
    <property type="entry name" value="IONOTROPIC GLUTAMATE RECEPTOR"/>
    <property type="match status" value="1"/>
</dbReference>
<keyword evidence="15" id="KW-1185">Reference proteome</keyword>
<feature type="transmembrane region" description="Helical" evidence="11">
    <location>
        <begin position="226"/>
        <end position="252"/>
    </location>
</feature>
<dbReference type="GO" id="GO:0016020">
    <property type="term" value="C:membrane"/>
    <property type="evidence" value="ECO:0007669"/>
    <property type="project" value="UniProtKB-SubCell"/>
</dbReference>
<evidence type="ECO:0000313" key="16">
    <source>
        <dbReference type="RefSeq" id="XP_019614574.1"/>
    </source>
</evidence>
<feature type="domain" description="Ionotropic glutamate receptor C-terminal" evidence="13">
    <location>
        <begin position="34"/>
        <end position="390"/>
    </location>
</feature>
<evidence type="ECO:0000313" key="15">
    <source>
        <dbReference type="Proteomes" id="UP000515135"/>
    </source>
</evidence>
<dbReference type="OrthoDB" id="5984008at2759"/>
<dbReference type="Gene3D" id="3.40.190.10">
    <property type="entry name" value="Periplasmic binding protein-like II"/>
    <property type="match status" value="2"/>
</dbReference>
<dbReference type="SMART" id="SM00918">
    <property type="entry name" value="Lig_chan-Glu_bd"/>
    <property type="match status" value="1"/>
</dbReference>
<evidence type="ECO:0000256" key="12">
    <source>
        <dbReference type="SAM" id="SignalP"/>
    </source>
</evidence>
<dbReference type="Proteomes" id="UP000515135">
    <property type="component" value="Unplaced"/>
</dbReference>
<dbReference type="GO" id="GO:0015276">
    <property type="term" value="F:ligand-gated monoatomic ion channel activity"/>
    <property type="evidence" value="ECO:0007669"/>
    <property type="project" value="InterPro"/>
</dbReference>
<feature type="transmembrane region" description="Helical" evidence="11">
    <location>
        <begin position="155"/>
        <end position="176"/>
    </location>
</feature>
<dbReference type="GeneID" id="109462459"/>
<dbReference type="SUPFAM" id="SSF53850">
    <property type="entry name" value="Periplasmic binding protein-like II"/>
    <property type="match status" value="1"/>
</dbReference>
<keyword evidence="9" id="KW-1071">Ligand-gated ion channel</keyword>
<feature type="signal peptide" evidence="12">
    <location>
        <begin position="1"/>
        <end position="18"/>
    </location>
</feature>
<comment type="subcellular location">
    <subcellularLocation>
        <location evidence="1">Membrane</location>
        <topology evidence="1">Multi-pass membrane protein</topology>
    </subcellularLocation>
</comment>
<dbReference type="KEGG" id="bbel:109462459"/>
<organism evidence="15 16">
    <name type="scientific">Branchiostoma belcheri</name>
    <name type="common">Amphioxus</name>
    <dbReference type="NCBI Taxonomy" id="7741"/>
    <lineage>
        <taxon>Eukaryota</taxon>
        <taxon>Metazoa</taxon>
        <taxon>Chordata</taxon>
        <taxon>Cephalochordata</taxon>
        <taxon>Leptocardii</taxon>
        <taxon>Amphioxiformes</taxon>
        <taxon>Branchiostomatidae</taxon>
        <taxon>Branchiostoma</taxon>
    </lineage>
</organism>
<evidence type="ECO:0000259" key="13">
    <source>
        <dbReference type="SMART" id="SM00079"/>
    </source>
</evidence>
<dbReference type="InterPro" id="IPR019594">
    <property type="entry name" value="Glu/Gly-bd"/>
</dbReference>
<evidence type="ECO:0000256" key="8">
    <source>
        <dbReference type="ARBA" id="ARBA00023180"/>
    </source>
</evidence>
<dbReference type="Pfam" id="PF00060">
    <property type="entry name" value="Lig_chan"/>
    <property type="match status" value="1"/>
</dbReference>
<keyword evidence="7" id="KW-0675">Receptor</keyword>
<gene>
    <name evidence="16" type="primary">LOC109462459</name>
</gene>
<name>A0A6P4XVD8_BRABE</name>
<keyword evidence="6 11" id="KW-0472">Membrane</keyword>
<dbReference type="Pfam" id="PF10613">
    <property type="entry name" value="Lig_chan-Glu_bd"/>
    <property type="match status" value="1"/>
</dbReference>
<protein>
    <submittedName>
        <fullName evidence="16">Glutamate receptor-like</fullName>
    </submittedName>
</protein>
<keyword evidence="2" id="KW-0813">Transport</keyword>
<keyword evidence="5" id="KW-0406">Ion transport</keyword>
<feature type="chain" id="PRO_5028205442" evidence="12">
    <location>
        <begin position="19"/>
        <end position="464"/>
    </location>
</feature>
<evidence type="ECO:0000259" key="14">
    <source>
        <dbReference type="SMART" id="SM00918"/>
    </source>
</evidence>
<dbReference type="InterPro" id="IPR001320">
    <property type="entry name" value="Iontro_rcpt_C"/>
</dbReference>
<evidence type="ECO:0000256" key="10">
    <source>
        <dbReference type="ARBA" id="ARBA00023303"/>
    </source>
</evidence>
<feature type="domain" description="Ionotropic glutamate receptor L-glutamate and glycine-binding" evidence="14">
    <location>
        <begin position="43"/>
        <end position="101"/>
    </location>
</feature>
<evidence type="ECO:0000256" key="11">
    <source>
        <dbReference type="SAM" id="Phobius"/>
    </source>
</evidence>
<dbReference type="Gene3D" id="1.10.287.70">
    <property type="match status" value="1"/>
</dbReference>
<evidence type="ECO:0000256" key="2">
    <source>
        <dbReference type="ARBA" id="ARBA00022448"/>
    </source>
</evidence>
<keyword evidence="3 11" id="KW-0812">Transmembrane</keyword>
<evidence type="ECO:0000256" key="7">
    <source>
        <dbReference type="ARBA" id="ARBA00023170"/>
    </source>
</evidence>
<keyword evidence="12" id="KW-0732">Signal</keyword>